<keyword evidence="2" id="KW-0472">Membrane</keyword>
<dbReference type="AlphaFoldDB" id="A0A835EV58"/>
<feature type="region of interest" description="Disordered" evidence="3">
    <location>
        <begin position="94"/>
        <end position="163"/>
    </location>
</feature>
<evidence type="ECO:0000256" key="2">
    <source>
        <dbReference type="ARBA" id="ARBA00023136"/>
    </source>
</evidence>
<feature type="compositionally biased region" description="Low complexity" evidence="3">
    <location>
        <begin position="136"/>
        <end position="146"/>
    </location>
</feature>
<evidence type="ECO:0000256" key="3">
    <source>
        <dbReference type="SAM" id="MobiDB-lite"/>
    </source>
</evidence>
<reference evidence="4" key="1">
    <citation type="submission" date="2020-07" db="EMBL/GenBank/DDBJ databases">
        <title>Genome sequence and genetic diversity analysis of an under-domesticated orphan crop, white fonio (Digitaria exilis).</title>
        <authorList>
            <person name="Bennetzen J.L."/>
            <person name="Chen S."/>
            <person name="Ma X."/>
            <person name="Wang X."/>
            <person name="Yssel A.E.J."/>
            <person name="Chaluvadi S.R."/>
            <person name="Johnson M."/>
            <person name="Gangashetty P."/>
            <person name="Hamidou F."/>
            <person name="Sanogo M.D."/>
            <person name="Zwaenepoel A."/>
            <person name="Wallace J."/>
            <person name="Van De Peer Y."/>
            <person name="Van Deynze A."/>
        </authorList>
    </citation>
    <scope>NUCLEOTIDE SEQUENCE</scope>
    <source>
        <tissue evidence="4">Leaves</tissue>
    </source>
</reference>
<protein>
    <recommendedName>
        <fullName evidence="6">Late embryogenesis abundant protein LEA-2 subgroup domain-containing protein</fullName>
    </recommendedName>
</protein>
<evidence type="ECO:0000256" key="1">
    <source>
        <dbReference type="ARBA" id="ARBA00004370"/>
    </source>
</evidence>
<feature type="compositionally biased region" description="Pro residues" evidence="3">
    <location>
        <begin position="106"/>
        <end position="118"/>
    </location>
</feature>
<name>A0A835EV58_9POAL</name>
<comment type="caution">
    <text evidence="4">The sequence shown here is derived from an EMBL/GenBank/DDBJ whole genome shotgun (WGS) entry which is preliminary data.</text>
</comment>
<feature type="region of interest" description="Disordered" evidence="3">
    <location>
        <begin position="1"/>
        <end position="73"/>
    </location>
</feature>
<accession>A0A835EV58</accession>
<evidence type="ECO:0000313" key="5">
    <source>
        <dbReference type="Proteomes" id="UP000636709"/>
    </source>
</evidence>
<organism evidence="4 5">
    <name type="scientific">Digitaria exilis</name>
    <dbReference type="NCBI Taxonomy" id="1010633"/>
    <lineage>
        <taxon>Eukaryota</taxon>
        <taxon>Viridiplantae</taxon>
        <taxon>Streptophyta</taxon>
        <taxon>Embryophyta</taxon>
        <taxon>Tracheophyta</taxon>
        <taxon>Spermatophyta</taxon>
        <taxon>Magnoliopsida</taxon>
        <taxon>Liliopsida</taxon>
        <taxon>Poales</taxon>
        <taxon>Poaceae</taxon>
        <taxon>PACMAD clade</taxon>
        <taxon>Panicoideae</taxon>
        <taxon>Panicodae</taxon>
        <taxon>Paniceae</taxon>
        <taxon>Anthephorinae</taxon>
        <taxon>Digitaria</taxon>
    </lineage>
</organism>
<dbReference type="Proteomes" id="UP000636709">
    <property type="component" value="Unassembled WGS sequence"/>
</dbReference>
<evidence type="ECO:0000313" key="4">
    <source>
        <dbReference type="EMBL" id="KAF8718099.1"/>
    </source>
</evidence>
<dbReference type="GO" id="GO:0098542">
    <property type="term" value="P:defense response to other organism"/>
    <property type="evidence" value="ECO:0007669"/>
    <property type="project" value="InterPro"/>
</dbReference>
<keyword evidence="5" id="KW-1185">Reference proteome</keyword>
<dbReference type="PANTHER" id="PTHR31234:SF68">
    <property type="entry name" value="EXPRESSED PROTEIN"/>
    <property type="match status" value="1"/>
</dbReference>
<evidence type="ECO:0008006" key="6">
    <source>
        <dbReference type="Google" id="ProtNLM"/>
    </source>
</evidence>
<gene>
    <name evidence="4" type="ORF">HU200_025577</name>
</gene>
<dbReference type="PANTHER" id="PTHR31234">
    <property type="entry name" value="LATE EMBRYOGENESIS ABUNDANT (LEA) HYDROXYPROLINE-RICH GLYCOPROTEIN FAMILY"/>
    <property type="match status" value="1"/>
</dbReference>
<dbReference type="OrthoDB" id="996955at2759"/>
<dbReference type="GO" id="GO:0005886">
    <property type="term" value="C:plasma membrane"/>
    <property type="evidence" value="ECO:0007669"/>
    <property type="project" value="TreeGrafter"/>
</dbReference>
<feature type="compositionally biased region" description="Basic and acidic residues" evidence="3">
    <location>
        <begin position="50"/>
        <end position="65"/>
    </location>
</feature>
<comment type="subcellular location">
    <subcellularLocation>
        <location evidence="1">Membrane</location>
    </subcellularLocation>
</comment>
<sequence>MLIGEGLPRQRKQVTSRERQQLHSPLPRDPQPSGWLQPSGGRRNQPPPFIKERKGTEEENEEGRRRALRGVRVPPLARALPLLSLQIARAGPATADATPSASPVAPLLPAPPPVPPPVMAEERALQPAVPPPASPEPASSSAVSTAFGSPLEPAAAATPPSRHDTYVVQVQKDQIYRVPPPENAYLAERYRNARGGGGGGKKTKKTTQQQDGPGACSPCVARTLGAVAAAAALLGAAVLISLVVLRPSVPSISVDRLTVRDEPRTPPRTDFDFFLTAVNPSKMTALWYRSGTARLLHQGTTLAKGDVGQPADGGEDATDFSVVLGGVPRDGRAHAAVDKALIAGNKGHHVELELAVEVTVQVHVGALGFGQRRLAVDCRITTAGLRKDVHISSQNCTSRFRN</sequence>
<proteinExistence type="predicted"/>
<feature type="compositionally biased region" description="Low complexity" evidence="3">
    <location>
        <begin position="94"/>
        <end position="105"/>
    </location>
</feature>
<feature type="region of interest" description="Disordered" evidence="3">
    <location>
        <begin position="191"/>
        <end position="214"/>
    </location>
</feature>
<dbReference type="EMBL" id="JACEFO010001712">
    <property type="protein sequence ID" value="KAF8718099.1"/>
    <property type="molecule type" value="Genomic_DNA"/>
</dbReference>
<dbReference type="InterPro" id="IPR044839">
    <property type="entry name" value="NDR1-like"/>
</dbReference>